<evidence type="ECO:0000256" key="9">
    <source>
        <dbReference type="RuleBase" id="RU361157"/>
    </source>
</evidence>
<comment type="subcellular location">
    <subcellularLocation>
        <location evidence="1">Cell inner membrane</location>
        <topology evidence="1">Multi-pass membrane protein</topology>
    </subcellularLocation>
    <subcellularLocation>
        <location evidence="9">Cell membrane</location>
        <topology evidence="9">Multi-pass membrane protein</topology>
    </subcellularLocation>
</comment>
<feature type="transmembrane region" description="Helical" evidence="9">
    <location>
        <begin position="201"/>
        <end position="220"/>
    </location>
</feature>
<accession>A0ABY5PE53</accession>
<dbReference type="EMBL" id="CP088295">
    <property type="protein sequence ID" value="UUY02944.1"/>
    <property type="molecule type" value="Genomic_DNA"/>
</dbReference>
<dbReference type="Proteomes" id="UP001058860">
    <property type="component" value="Chromosome"/>
</dbReference>
<dbReference type="InterPro" id="IPR013525">
    <property type="entry name" value="ABC2_TM"/>
</dbReference>
<feature type="domain" description="ABC transmembrane type-2" evidence="10">
    <location>
        <begin position="61"/>
        <end position="280"/>
    </location>
</feature>
<dbReference type="InterPro" id="IPR000412">
    <property type="entry name" value="ABC_2_transport"/>
</dbReference>
<keyword evidence="5" id="KW-0997">Cell inner membrane</keyword>
<evidence type="ECO:0000313" key="11">
    <source>
        <dbReference type="EMBL" id="UUY02944.1"/>
    </source>
</evidence>
<dbReference type="PANTHER" id="PTHR30413:SF8">
    <property type="entry name" value="TRANSPORT PERMEASE PROTEIN"/>
    <property type="match status" value="1"/>
</dbReference>
<dbReference type="Pfam" id="PF01061">
    <property type="entry name" value="ABC2_membrane"/>
    <property type="match status" value="1"/>
</dbReference>
<evidence type="ECO:0000256" key="7">
    <source>
        <dbReference type="ARBA" id="ARBA00022989"/>
    </source>
</evidence>
<keyword evidence="3 9" id="KW-0813">Transport</keyword>
<feature type="transmembrane region" description="Helical" evidence="9">
    <location>
        <begin position="134"/>
        <end position="164"/>
    </location>
</feature>
<keyword evidence="4 9" id="KW-1003">Cell membrane</keyword>
<keyword evidence="8 9" id="KW-0472">Membrane</keyword>
<dbReference type="InterPro" id="IPR047817">
    <property type="entry name" value="ABC2_TM_bact-type"/>
</dbReference>
<keyword evidence="12" id="KW-1185">Reference proteome</keyword>
<comment type="similarity">
    <text evidence="2 9">Belongs to the ABC-2 integral membrane protein family.</text>
</comment>
<evidence type="ECO:0000256" key="3">
    <source>
        <dbReference type="ARBA" id="ARBA00022448"/>
    </source>
</evidence>
<dbReference type="PROSITE" id="PS51012">
    <property type="entry name" value="ABC_TM2"/>
    <property type="match status" value="1"/>
</dbReference>
<protein>
    <recommendedName>
        <fullName evidence="9">Transport permease protein</fullName>
    </recommendedName>
</protein>
<proteinExistence type="inferred from homology"/>
<gene>
    <name evidence="11" type="ORF">LRS13_20000</name>
</gene>
<feature type="transmembrane region" description="Helical" evidence="9">
    <location>
        <begin position="94"/>
        <end position="113"/>
    </location>
</feature>
<evidence type="ECO:0000256" key="4">
    <source>
        <dbReference type="ARBA" id="ARBA00022475"/>
    </source>
</evidence>
<evidence type="ECO:0000313" key="12">
    <source>
        <dbReference type="Proteomes" id="UP001058860"/>
    </source>
</evidence>
<dbReference type="PIRSF" id="PIRSF006648">
    <property type="entry name" value="DrrB"/>
    <property type="match status" value="1"/>
</dbReference>
<evidence type="ECO:0000256" key="1">
    <source>
        <dbReference type="ARBA" id="ARBA00004429"/>
    </source>
</evidence>
<feature type="transmembrane region" description="Helical" evidence="9">
    <location>
        <begin position="259"/>
        <end position="278"/>
    </location>
</feature>
<dbReference type="RefSeq" id="WP_353863465.1">
    <property type="nucleotide sequence ID" value="NZ_CP088295.1"/>
</dbReference>
<name>A0ABY5PE53_9ACTN</name>
<organism evidence="11 12">
    <name type="scientific">Svornostia abyssi</name>
    <dbReference type="NCBI Taxonomy" id="2898438"/>
    <lineage>
        <taxon>Bacteria</taxon>
        <taxon>Bacillati</taxon>
        <taxon>Actinomycetota</taxon>
        <taxon>Thermoleophilia</taxon>
        <taxon>Solirubrobacterales</taxon>
        <taxon>Baekduiaceae</taxon>
        <taxon>Svornostia</taxon>
    </lineage>
</organism>
<feature type="transmembrane region" description="Helical" evidence="9">
    <location>
        <begin position="60"/>
        <end position="82"/>
    </location>
</feature>
<reference evidence="12" key="1">
    <citation type="submission" date="2021-11" db="EMBL/GenBank/DDBJ databases">
        <title>Cultivation dependent microbiological survey of springs from the worlds oldest radium mine currently devoted to the extraction of radon-saturated water.</title>
        <authorList>
            <person name="Kapinusova G."/>
            <person name="Smrhova T."/>
            <person name="Strejcek M."/>
            <person name="Suman J."/>
            <person name="Jani K."/>
            <person name="Pajer P."/>
            <person name="Uhlik O."/>
        </authorList>
    </citation>
    <scope>NUCLEOTIDE SEQUENCE [LARGE SCALE GENOMIC DNA]</scope>
    <source>
        <strain evidence="12">J379</strain>
    </source>
</reference>
<keyword evidence="6 9" id="KW-0812">Transmembrane</keyword>
<evidence type="ECO:0000256" key="6">
    <source>
        <dbReference type="ARBA" id="ARBA00022692"/>
    </source>
</evidence>
<sequence>MPLAPTDGPGPAPESARRWVENRPRTGWYLRLDVRDLWLHRDVGIILAERDIRIRYRQTLLGVLWVVIQPLIAMVVFTLVLGEGVGVPSEGVPYAAFVLCGLAVWMPFSSAVGRATSSLVDSPELVTKVYFPRLLAPLGAVLGVLIDLVVALVIAQIVALIAGVPLQPTAPLALLVVPAFVLVALAFALWLSALNVLYRDVAYALAFGLQLLFFASPVVYPLGVLDGAFQTLVALNPIVGLLDVTRWALLGVAPDITRLLMSAGTTLLLVAGGIAFFGRVERRFADRV</sequence>
<dbReference type="PANTHER" id="PTHR30413">
    <property type="entry name" value="INNER MEMBRANE TRANSPORT PERMEASE"/>
    <property type="match status" value="1"/>
</dbReference>
<evidence type="ECO:0000259" key="10">
    <source>
        <dbReference type="PROSITE" id="PS51012"/>
    </source>
</evidence>
<evidence type="ECO:0000256" key="5">
    <source>
        <dbReference type="ARBA" id="ARBA00022519"/>
    </source>
</evidence>
<evidence type="ECO:0000256" key="2">
    <source>
        <dbReference type="ARBA" id="ARBA00007783"/>
    </source>
</evidence>
<keyword evidence="7 9" id="KW-1133">Transmembrane helix</keyword>
<feature type="transmembrane region" description="Helical" evidence="9">
    <location>
        <begin position="170"/>
        <end position="194"/>
    </location>
</feature>
<evidence type="ECO:0000256" key="8">
    <source>
        <dbReference type="ARBA" id="ARBA00023136"/>
    </source>
</evidence>
<dbReference type="PRINTS" id="PR00164">
    <property type="entry name" value="ABC2TRNSPORT"/>
</dbReference>